<dbReference type="GO" id="GO:0016887">
    <property type="term" value="F:ATP hydrolysis activity"/>
    <property type="evidence" value="ECO:0007669"/>
    <property type="project" value="InterPro"/>
</dbReference>
<dbReference type="SUPFAM" id="SSF54211">
    <property type="entry name" value="Ribosomal protein S5 domain 2-like"/>
    <property type="match status" value="1"/>
</dbReference>
<dbReference type="PATRIC" id="fig|401562.3.peg.1358"/>
<dbReference type="InterPro" id="IPR014721">
    <property type="entry name" value="Ribsml_uS5_D2-typ_fold_subgr"/>
</dbReference>
<gene>
    <name evidence="5" type="primary">mutL</name>
    <name evidence="9" type="ORF">NS226_00625</name>
</gene>
<dbReference type="InterPro" id="IPR036890">
    <property type="entry name" value="HATPase_C_sf"/>
</dbReference>
<dbReference type="InterPro" id="IPR037198">
    <property type="entry name" value="MutL_C_sf"/>
</dbReference>
<dbReference type="FunFam" id="3.30.565.10:FF:000003">
    <property type="entry name" value="DNA mismatch repair endonuclease MutL"/>
    <property type="match status" value="1"/>
</dbReference>
<protein>
    <recommendedName>
        <fullName evidence="2 5">DNA mismatch repair protein MutL</fullName>
    </recommendedName>
</protein>
<feature type="compositionally biased region" description="Basic and acidic residues" evidence="6">
    <location>
        <begin position="354"/>
        <end position="365"/>
    </location>
</feature>
<feature type="domain" description="MutL C-terminal dimerisation" evidence="7">
    <location>
        <begin position="465"/>
        <end position="607"/>
    </location>
</feature>
<dbReference type="InterPro" id="IPR002099">
    <property type="entry name" value="MutL/Mlh/PMS"/>
</dbReference>
<dbReference type="STRING" id="401562.NS365_17310"/>
<dbReference type="Gene3D" id="3.30.230.10">
    <property type="match status" value="1"/>
</dbReference>
<name>A0A175RDU0_9HYPH</name>
<reference evidence="9 10" key="1">
    <citation type="journal article" date="2016" name="Front. Microbiol.">
        <title>Genomic Resource of Rice Seed Associated Bacteria.</title>
        <authorList>
            <person name="Midha S."/>
            <person name="Bansal K."/>
            <person name="Sharma S."/>
            <person name="Kumar N."/>
            <person name="Patil P.P."/>
            <person name="Chaudhry V."/>
            <person name="Patil P.B."/>
        </authorList>
    </citation>
    <scope>NUCLEOTIDE SEQUENCE [LARGE SCALE GENOMIC DNA]</scope>
    <source>
        <strain evidence="9 10">NS226</strain>
    </source>
</reference>
<dbReference type="CDD" id="cd00782">
    <property type="entry name" value="MutL_Trans"/>
    <property type="match status" value="1"/>
</dbReference>
<evidence type="ECO:0000256" key="6">
    <source>
        <dbReference type="SAM" id="MobiDB-lite"/>
    </source>
</evidence>
<dbReference type="SMART" id="SM00853">
    <property type="entry name" value="MutL_C"/>
    <property type="match status" value="1"/>
</dbReference>
<evidence type="ECO:0000259" key="8">
    <source>
        <dbReference type="SMART" id="SM01340"/>
    </source>
</evidence>
<comment type="similarity">
    <text evidence="1 5">Belongs to the DNA mismatch repair MutL/HexB family.</text>
</comment>
<dbReference type="OrthoDB" id="9763467at2"/>
<dbReference type="Pfam" id="PF08676">
    <property type="entry name" value="MutL_C"/>
    <property type="match status" value="1"/>
</dbReference>
<dbReference type="SUPFAM" id="SSF55874">
    <property type="entry name" value="ATPase domain of HSP90 chaperone/DNA topoisomerase II/histidine kinase"/>
    <property type="match status" value="1"/>
</dbReference>
<evidence type="ECO:0000256" key="1">
    <source>
        <dbReference type="ARBA" id="ARBA00006082"/>
    </source>
</evidence>
<keyword evidence="4 5" id="KW-0234">DNA repair</keyword>
<dbReference type="RefSeq" id="WP_058633339.1">
    <property type="nucleotide sequence ID" value="NZ_LDPZ01000002.1"/>
</dbReference>
<dbReference type="InterPro" id="IPR042121">
    <property type="entry name" value="MutL_C_regsub"/>
</dbReference>
<feature type="region of interest" description="Disordered" evidence="6">
    <location>
        <begin position="402"/>
        <end position="457"/>
    </location>
</feature>
<dbReference type="GO" id="GO:0030983">
    <property type="term" value="F:mismatched DNA binding"/>
    <property type="evidence" value="ECO:0007669"/>
    <property type="project" value="InterPro"/>
</dbReference>
<evidence type="ECO:0000313" key="9">
    <source>
        <dbReference type="EMBL" id="KTQ98557.1"/>
    </source>
</evidence>
<accession>A0A175RDU0</accession>
<dbReference type="Gene3D" id="3.30.1540.20">
    <property type="entry name" value="MutL, C-terminal domain, dimerisation subdomain"/>
    <property type="match status" value="1"/>
</dbReference>
<dbReference type="Pfam" id="PF01119">
    <property type="entry name" value="DNA_mis_repair"/>
    <property type="match status" value="1"/>
</dbReference>
<keyword evidence="3 5" id="KW-0227">DNA damage</keyword>
<evidence type="ECO:0000256" key="3">
    <source>
        <dbReference type="ARBA" id="ARBA00022763"/>
    </source>
</evidence>
<evidence type="ECO:0000313" key="10">
    <source>
        <dbReference type="Proteomes" id="UP000078272"/>
    </source>
</evidence>
<evidence type="ECO:0000256" key="2">
    <source>
        <dbReference type="ARBA" id="ARBA00021975"/>
    </source>
</evidence>
<evidence type="ECO:0000259" key="7">
    <source>
        <dbReference type="SMART" id="SM00853"/>
    </source>
</evidence>
<dbReference type="InterPro" id="IPR014762">
    <property type="entry name" value="DNA_mismatch_repair_CS"/>
</dbReference>
<dbReference type="HAMAP" id="MF_00149">
    <property type="entry name" value="DNA_mis_repair"/>
    <property type="match status" value="1"/>
</dbReference>
<dbReference type="GO" id="GO:0006298">
    <property type="term" value="P:mismatch repair"/>
    <property type="evidence" value="ECO:0007669"/>
    <property type="project" value="UniProtKB-UniRule"/>
</dbReference>
<feature type="domain" description="DNA mismatch repair protein S5" evidence="8">
    <location>
        <begin position="205"/>
        <end position="323"/>
    </location>
</feature>
<sequence length="650" mass="69569">MPIQLLPENLIDQIAAGEVVERPASVVKELLENALDAGSRRVEIVTAGGGKSLLRISDDGCGIPVSELPLAIRRHCTSKMAGGLEAIDTLGFRGEALPSIGSVARLTLRSRARGADGAHEIRVDNGVQDGPRPAPLSAGTMVEVRDLFHCVPARLKFLKSDRAESAAITETVKRIAIAFPAVRFELAGEDRAETVLAAGSPEARIAQIVGAEFIDNAVELDALREGVRLTGWAGLPTYHRGNAQHQYAYVNGRPVRDKMILSAIRGAYVDFVPRDRYPVCVLFFDVDPRDVDVNVHPAKADVRFRDPALVRGLIVGAIRQALGGMSLRASTEGADGLMARFRPGGMSGGMAEAPAHESHVADFHASKQGAASPQASFASRPAPAMPSGIGARAASAVLGRRAGGFRERSETPFDAETSFFRPLETPPGPSEPAPRMSGFEPQARPVRESEQAPAPASAEFPLGAARAQIDKAFIVAETRDSLVIVDQHAAHERLVYEALKDALHAEAIPAQMLLIPDVVDCSEGEAERLAEEAETLSRFGLVIERFGPGAIMVRGTPAILGEVDAKALVRDLADELFEGGQVGLKARIDHVAATMACHGSVRSGRRLQPAEMNALLRQMERTPGSGQCNHGRPTFIELKLVDIERLFGRR</sequence>
<dbReference type="AlphaFoldDB" id="A0A175RDU0"/>
<dbReference type="InterPro" id="IPR020568">
    <property type="entry name" value="Ribosomal_Su5_D2-typ_SF"/>
</dbReference>
<feature type="region of interest" description="Disordered" evidence="6">
    <location>
        <begin position="348"/>
        <end position="386"/>
    </location>
</feature>
<dbReference type="InterPro" id="IPR013507">
    <property type="entry name" value="DNA_mismatch_S5_2-like"/>
</dbReference>
<dbReference type="SMART" id="SM01340">
    <property type="entry name" value="DNA_mis_repair"/>
    <property type="match status" value="1"/>
</dbReference>
<dbReference type="SUPFAM" id="SSF118116">
    <property type="entry name" value="DNA mismatch repair protein MutL"/>
    <property type="match status" value="1"/>
</dbReference>
<comment type="caution">
    <text evidence="9">The sequence shown here is derived from an EMBL/GenBank/DDBJ whole genome shotgun (WGS) entry which is preliminary data.</text>
</comment>
<dbReference type="EMBL" id="LDPZ01000002">
    <property type="protein sequence ID" value="KTQ98557.1"/>
    <property type="molecule type" value="Genomic_DNA"/>
</dbReference>
<evidence type="ECO:0000256" key="5">
    <source>
        <dbReference type="HAMAP-Rule" id="MF_00149"/>
    </source>
</evidence>
<dbReference type="InterPro" id="IPR042120">
    <property type="entry name" value="MutL_C_dimsub"/>
</dbReference>
<dbReference type="Proteomes" id="UP000078272">
    <property type="component" value="Unassembled WGS sequence"/>
</dbReference>
<dbReference type="PROSITE" id="PS00058">
    <property type="entry name" value="DNA_MISMATCH_REPAIR_1"/>
    <property type="match status" value="1"/>
</dbReference>
<dbReference type="Gene3D" id="3.30.565.10">
    <property type="entry name" value="Histidine kinase-like ATPase, C-terminal domain"/>
    <property type="match status" value="1"/>
</dbReference>
<dbReference type="InterPro" id="IPR038973">
    <property type="entry name" value="MutL/Mlh/Pms-like"/>
</dbReference>
<proteinExistence type="inferred from homology"/>
<organism evidence="9 10">
    <name type="scientific">Aureimonas ureilytica</name>
    <dbReference type="NCBI Taxonomy" id="401562"/>
    <lineage>
        <taxon>Bacteria</taxon>
        <taxon>Pseudomonadati</taxon>
        <taxon>Pseudomonadota</taxon>
        <taxon>Alphaproteobacteria</taxon>
        <taxon>Hyphomicrobiales</taxon>
        <taxon>Aurantimonadaceae</taxon>
        <taxon>Aureimonas</taxon>
    </lineage>
</organism>
<dbReference type="NCBIfam" id="TIGR00585">
    <property type="entry name" value="mutl"/>
    <property type="match status" value="1"/>
</dbReference>
<dbReference type="PANTHER" id="PTHR10073:SF12">
    <property type="entry name" value="DNA MISMATCH REPAIR PROTEIN MLH1"/>
    <property type="match status" value="1"/>
</dbReference>
<dbReference type="CDD" id="cd16926">
    <property type="entry name" value="HATPase_MutL-MLH-PMS-like"/>
    <property type="match status" value="1"/>
</dbReference>
<dbReference type="PANTHER" id="PTHR10073">
    <property type="entry name" value="DNA MISMATCH REPAIR PROTEIN MLH, PMS, MUTL"/>
    <property type="match status" value="1"/>
</dbReference>
<evidence type="ECO:0000256" key="4">
    <source>
        <dbReference type="ARBA" id="ARBA00023204"/>
    </source>
</evidence>
<dbReference type="Gene3D" id="3.30.1370.100">
    <property type="entry name" value="MutL, C-terminal domain, regulatory subdomain"/>
    <property type="match status" value="1"/>
</dbReference>
<dbReference type="NCBIfam" id="NF000953">
    <property type="entry name" value="PRK00095.2-4"/>
    <property type="match status" value="1"/>
</dbReference>
<comment type="function">
    <text evidence="5">This protein is involved in the repair of mismatches in DNA. It is required for dam-dependent methyl-directed DNA mismatch repair. May act as a 'molecular matchmaker', a protein that promotes the formation of a stable complex between two or more DNA-binding proteins in an ATP-dependent manner without itself being part of a final effector complex.</text>
</comment>
<dbReference type="GO" id="GO:0032300">
    <property type="term" value="C:mismatch repair complex"/>
    <property type="evidence" value="ECO:0007669"/>
    <property type="project" value="InterPro"/>
</dbReference>
<dbReference type="GO" id="GO:0005524">
    <property type="term" value="F:ATP binding"/>
    <property type="evidence" value="ECO:0007669"/>
    <property type="project" value="InterPro"/>
</dbReference>
<dbReference type="Pfam" id="PF13589">
    <property type="entry name" value="HATPase_c_3"/>
    <property type="match status" value="1"/>
</dbReference>
<dbReference type="eggNOG" id="COG0323">
    <property type="taxonomic scope" value="Bacteria"/>
</dbReference>
<dbReference type="InterPro" id="IPR014790">
    <property type="entry name" value="MutL_C"/>
</dbReference>
<dbReference type="GO" id="GO:0140664">
    <property type="term" value="F:ATP-dependent DNA damage sensor activity"/>
    <property type="evidence" value="ECO:0007669"/>
    <property type="project" value="InterPro"/>
</dbReference>
<dbReference type="InterPro" id="IPR020667">
    <property type="entry name" value="DNA_mismatch_repair_MutL"/>
</dbReference>